<sequence>MVEKKSSRFKARKDSQCIQINLIFAHYLRLHHELFRVIADPGWGRRVTHLGAKYDLQEHSFNIGLEKSPAQYKPKWGDYLEYLSSQEQDAFGFQSPGSDLVDLRHRYFRALAECAYHGGLSSWFGGALSKLQKINSASQNV</sequence>
<comment type="caution">
    <text evidence="1">The sequence shown here is derived from an EMBL/GenBank/DDBJ whole genome shotgun (WGS) entry which is preliminary data.</text>
</comment>
<evidence type="ECO:0000313" key="1">
    <source>
        <dbReference type="EMBL" id="KAJ6258138.1"/>
    </source>
</evidence>
<reference evidence="1" key="1">
    <citation type="submission" date="2023-01" db="EMBL/GenBank/DDBJ databases">
        <title>The chitinases involved in constricting ring structure development in the nematode-trapping fungus Drechslerella dactyloides.</title>
        <authorList>
            <person name="Wang R."/>
            <person name="Zhang L."/>
            <person name="Tang P."/>
            <person name="Li S."/>
            <person name="Liang L."/>
        </authorList>
    </citation>
    <scope>NUCLEOTIDE SEQUENCE</scope>
    <source>
        <strain evidence="1">YMF1.00031</strain>
    </source>
</reference>
<accession>A0AAD6IT19</accession>
<dbReference type="Proteomes" id="UP001221413">
    <property type="component" value="Unassembled WGS sequence"/>
</dbReference>
<dbReference type="AlphaFoldDB" id="A0AAD6IT19"/>
<dbReference type="EMBL" id="JAQGDS010000009">
    <property type="protein sequence ID" value="KAJ6258138.1"/>
    <property type="molecule type" value="Genomic_DNA"/>
</dbReference>
<evidence type="ECO:0000313" key="2">
    <source>
        <dbReference type="Proteomes" id="UP001221413"/>
    </source>
</evidence>
<name>A0AAD6IT19_DREDA</name>
<organism evidence="1 2">
    <name type="scientific">Drechslerella dactyloides</name>
    <name type="common">Nematode-trapping fungus</name>
    <name type="synonym">Arthrobotrys dactyloides</name>
    <dbReference type="NCBI Taxonomy" id="74499"/>
    <lineage>
        <taxon>Eukaryota</taxon>
        <taxon>Fungi</taxon>
        <taxon>Dikarya</taxon>
        <taxon>Ascomycota</taxon>
        <taxon>Pezizomycotina</taxon>
        <taxon>Orbiliomycetes</taxon>
        <taxon>Orbiliales</taxon>
        <taxon>Orbiliaceae</taxon>
        <taxon>Drechslerella</taxon>
    </lineage>
</organism>
<gene>
    <name evidence="1" type="ORF">Dda_7054</name>
</gene>
<keyword evidence="2" id="KW-1185">Reference proteome</keyword>
<protein>
    <submittedName>
        <fullName evidence="1">Uncharacterized protein</fullName>
    </submittedName>
</protein>
<proteinExistence type="predicted"/>